<dbReference type="EMBL" id="CP000497">
    <property type="protein sequence ID" value="ABN65471.1"/>
    <property type="molecule type" value="Genomic_DNA"/>
</dbReference>
<comment type="similarity">
    <text evidence="2">Belongs to the NAD(P)-dependent epimerase/dehydratase family. Dihydroflavonol-4-reductase subfamily.</text>
</comment>
<dbReference type="eggNOG" id="KOG1502">
    <property type="taxonomic scope" value="Eukaryota"/>
</dbReference>
<evidence type="ECO:0000313" key="5">
    <source>
        <dbReference type="Proteomes" id="UP000002258"/>
    </source>
</evidence>
<evidence type="ECO:0000313" key="4">
    <source>
        <dbReference type="EMBL" id="ABN65471.1"/>
    </source>
</evidence>
<dbReference type="AlphaFoldDB" id="A3LRZ1"/>
<dbReference type="GeneID" id="4838119"/>
<dbReference type="EC" id="1.1.1.195" evidence="4"/>
<dbReference type="CDD" id="cd05227">
    <property type="entry name" value="AR_SDR_e"/>
    <property type="match status" value="1"/>
</dbReference>
<dbReference type="GO" id="GO:0045551">
    <property type="term" value="F:cinnamyl-alcohol dehydrogenase activity"/>
    <property type="evidence" value="ECO:0007669"/>
    <property type="project" value="UniProtKB-EC"/>
</dbReference>
<proteinExistence type="inferred from homology"/>
<dbReference type="HOGENOM" id="CLU_007383_9_2_1"/>
<name>A3LRZ1_PICST</name>
<gene>
    <name evidence="4" type="primary">GRP3.3</name>
    <name evidence="4" type="ORF">PICST_58065</name>
</gene>
<dbReference type="Gene3D" id="3.40.50.720">
    <property type="entry name" value="NAD(P)-binding Rossmann-like Domain"/>
    <property type="match status" value="1"/>
</dbReference>
<evidence type="ECO:0000259" key="3">
    <source>
        <dbReference type="Pfam" id="PF01370"/>
    </source>
</evidence>
<dbReference type="SUPFAM" id="SSF51735">
    <property type="entry name" value="NAD(P)-binding Rossmann-fold domains"/>
    <property type="match status" value="1"/>
</dbReference>
<dbReference type="PANTHER" id="PTHR10366">
    <property type="entry name" value="NAD DEPENDENT EPIMERASE/DEHYDRATASE"/>
    <property type="match status" value="1"/>
</dbReference>
<dbReference type="InterPro" id="IPR050425">
    <property type="entry name" value="NAD(P)_dehydrat-like"/>
</dbReference>
<dbReference type="STRING" id="322104.A3LRZ1"/>
<dbReference type="RefSeq" id="XP_001383500.1">
    <property type="nucleotide sequence ID" value="XM_001383463.1"/>
</dbReference>
<dbReference type="InterPro" id="IPR001509">
    <property type="entry name" value="Epimerase_deHydtase"/>
</dbReference>
<feature type="domain" description="NAD-dependent epimerase/dehydratase" evidence="3">
    <location>
        <begin position="5"/>
        <end position="253"/>
    </location>
</feature>
<protein>
    <submittedName>
        <fullName evidence="4">Dihydroflavonol-4-reductases</fullName>
        <ecNumber evidence="4">1.1.1.195</ecNumber>
    </submittedName>
</protein>
<evidence type="ECO:0000256" key="2">
    <source>
        <dbReference type="ARBA" id="ARBA00023445"/>
    </source>
</evidence>
<keyword evidence="1 4" id="KW-0560">Oxidoreductase</keyword>
<dbReference type="InParanoid" id="A3LRZ1"/>
<dbReference type="OMA" id="SDEPQFN"/>
<evidence type="ECO:0000256" key="1">
    <source>
        <dbReference type="ARBA" id="ARBA00023002"/>
    </source>
</evidence>
<reference evidence="4 5" key="1">
    <citation type="journal article" date="2007" name="Nat. Biotechnol.">
        <title>Genome sequence of the lignocellulose-bioconverting and xylose-fermenting yeast Pichia stipitis.</title>
        <authorList>
            <person name="Jeffries T.W."/>
            <person name="Grigoriev I.V."/>
            <person name="Grimwood J."/>
            <person name="Laplaza J.M."/>
            <person name="Aerts A."/>
            <person name="Salamov A."/>
            <person name="Schmutz J."/>
            <person name="Lindquist E."/>
            <person name="Dehal P."/>
            <person name="Shapiro H."/>
            <person name="Jin Y.S."/>
            <person name="Passoth V."/>
            <person name="Richardson P.M."/>
        </authorList>
    </citation>
    <scope>NUCLEOTIDE SEQUENCE [LARGE SCALE GENOMIC DNA]</scope>
    <source>
        <strain evidence="5">ATCC 58785 / CBS 6054 / NBRC 10063 / NRRL Y-11545</strain>
    </source>
</reference>
<dbReference type="FunFam" id="3.40.50.720:FF:000191">
    <property type="entry name" value="Methylglyoxal reductase (NADPH-dependent)"/>
    <property type="match status" value="1"/>
</dbReference>
<sequence>MSQTVFISGASGYIAQHITAKLLAKGYKVIGSVRSAKKGDELKSLFKNENLSYVVVPDIQADGAFDEALKQHPEISVFLHTASPFVFQVEDVEKELLLPAVTGTKVALTSVLNHGPQIKRVVVTSSYAAMFANEDIPDVVSDETTWTELTWEQAKQNGLVGYLASKAFAEKAAWDFVEKEKPNFKLSTVNPTYVFGPQLFDEYATGPVSTSVELIKAVLKLQPTDEVPSVQGPFIDVRDVADAHLVAFESDAAIGQRILLQDGRFSNSKVVEIIKANFPEFKDKIPAPKTTHEEEIKSHCKLDSSKSDKILGIKFISIEQSIKDTVAQFIKVKAV</sequence>
<dbReference type="Proteomes" id="UP000002258">
    <property type="component" value="Chromosome 3"/>
</dbReference>
<dbReference type="InterPro" id="IPR036291">
    <property type="entry name" value="NAD(P)-bd_dom_sf"/>
</dbReference>
<organism evidence="4 5">
    <name type="scientific">Scheffersomyces stipitis (strain ATCC 58785 / CBS 6054 / NBRC 10063 / NRRL Y-11545)</name>
    <name type="common">Yeast</name>
    <name type="synonym">Pichia stipitis</name>
    <dbReference type="NCBI Taxonomy" id="322104"/>
    <lineage>
        <taxon>Eukaryota</taxon>
        <taxon>Fungi</taxon>
        <taxon>Dikarya</taxon>
        <taxon>Ascomycota</taxon>
        <taxon>Saccharomycotina</taxon>
        <taxon>Pichiomycetes</taxon>
        <taxon>Debaryomycetaceae</taxon>
        <taxon>Scheffersomyces</taxon>
    </lineage>
</organism>
<accession>A3LRZ1</accession>
<keyword evidence="5" id="KW-1185">Reference proteome</keyword>
<dbReference type="KEGG" id="pic:PICST_58065"/>
<dbReference type="OrthoDB" id="2735536at2759"/>
<dbReference type="Pfam" id="PF01370">
    <property type="entry name" value="Epimerase"/>
    <property type="match status" value="1"/>
</dbReference>
<dbReference type="PANTHER" id="PTHR10366:SF564">
    <property type="entry name" value="STEROL-4-ALPHA-CARBOXYLATE 3-DEHYDROGENASE, DECARBOXYLATING"/>
    <property type="match status" value="1"/>
</dbReference>